<dbReference type="SUPFAM" id="SSF56112">
    <property type="entry name" value="Protein kinase-like (PK-like)"/>
    <property type="match status" value="1"/>
</dbReference>
<comment type="similarity">
    <text evidence="1">Belongs to the protein kinase superfamily. CMGC Ser/Thr protein kinase family. GSK-3 subfamily.</text>
</comment>
<gene>
    <name evidence="8" type="ORF">SAY87_000153</name>
</gene>
<evidence type="ECO:0000256" key="6">
    <source>
        <dbReference type="ARBA" id="ARBA00022840"/>
    </source>
</evidence>
<dbReference type="PANTHER" id="PTHR24057:SF40">
    <property type="entry name" value="SHAGGY-RELATED PROTEIN KINASE DELTA-RELATED"/>
    <property type="match status" value="1"/>
</dbReference>
<evidence type="ECO:0000256" key="3">
    <source>
        <dbReference type="ARBA" id="ARBA00022679"/>
    </source>
</evidence>
<dbReference type="Proteomes" id="UP001345219">
    <property type="component" value="Chromosome 1"/>
</dbReference>
<evidence type="ECO:0000256" key="1">
    <source>
        <dbReference type="ARBA" id="ARBA00005527"/>
    </source>
</evidence>
<dbReference type="GO" id="GO:0030154">
    <property type="term" value="P:cell differentiation"/>
    <property type="evidence" value="ECO:0007669"/>
    <property type="project" value="TreeGrafter"/>
</dbReference>
<dbReference type="Pfam" id="PF00069">
    <property type="entry name" value="Pkinase"/>
    <property type="match status" value="1"/>
</dbReference>
<dbReference type="AlphaFoldDB" id="A0AAN7GT19"/>
<name>A0AAN7GT19_9MYRT</name>
<dbReference type="Gene3D" id="3.30.200.20">
    <property type="entry name" value="Phosphorylase Kinase, domain 1"/>
    <property type="match status" value="1"/>
</dbReference>
<accession>A0AAN7GT19</accession>
<dbReference type="InterPro" id="IPR000719">
    <property type="entry name" value="Prot_kinase_dom"/>
</dbReference>
<evidence type="ECO:0000256" key="4">
    <source>
        <dbReference type="ARBA" id="ARBA00022741"/>
    </source>
</evidence>
<dbReference type="GO" id="GO:0004674">
    <property type="term" value="F:protein serine/threonine kinase activity"/>
    <property type="evidence" value="ECO:0007669"/>
    <property type="project" value="UniProtKB-KW"/>
</dbReference>
<organism evidence="8 9">
    <name type="scientific">Trapa incisa</name>
    <dbReference type="NCBI Taxonomy" id="236973"/>
    <lineage>
        <taxon>Eukaryota</taxon>
        <taxon>Viridiplantae</taxon>
        <taxon>Streptophyta</taxon>
        <taxon>Embryophyta</taxon>
        <taxon>Tracheophyta</taxon>
        <taxon>Spermatophyta</taxon>
        <taxon>Magnoliopsida</taxon>
        <taxon>eudicotyledons</taxon>
        <taxon>Gunneridae</taxon>
        <taxon>Pentapetalae</taxon>
        <taxon>rosids</taxon>
        <taxon>malvids</taxon>
        <taxon>Myrtales</taxon>
        <taxon>Lythraceae</taxon>
        <taxon>Trapa</taxon>
    </lineage>
</organism>
<keyword evidence="6" id="KW-0067">ATP-binding</keyword>
<keyword evidence="4" id="KW-0547">Nucleotide-binding</keyword>
<keyword evidence="3" id="KW-0808">Transferase</keyword>
<evidence type="ECO:0000313" key="8">
    <source>
        <dbReference type="EMBL" id="KAK4742152.1"/>
    </source>
</evidence>
<evidence type="ECO:0000256" key="2">
    <source>
        <dbReference type="ARBA" id="ARBA00022527"/>
    </source>
</evidence>
<dbReference type="GO" id="GO:0007165">
    <property type="term" value="P:signal transduction"/>
    <property type="evidence" value="ECO:0007669"/>
    <property type="project" value="TreeGrafter"/>
</dbReference>
<dbReference type="GO" id="GO:0005634">
    <property type="term" value="C:nucleus"/>
    <property type="evidence" value="ECO:0007669"/>
    <property type="project" value="TreeGrafter"/>
</dbReference>
<evidence type="ECO:0000259" key="7">
    <source>
        <dbReference type="PROSITE" id="PS50011"/>
    </source>
</evidence>
<dbReference type="GO" id="GO:0005524">
    <property type="term" value="F:ATP binding"/>
    <property type="evidence" value="ECO:0007669"/>
    <property type="project" value="UniProtKB-KW"/>
</dbReference>
<comment type="caution">
    <text evidence="8">The sequence shown here is derived from an EMBL/GenBank/DDBJ whole genome shotgun (WGS) entry which is preliminary data.</text>
</comment>
<dbReference type="GO" id="GO:0005737">
    <property type="term" value="C:cytoplasm"/>
    <property type="evidence" value="ECO:0007669"/>
    <property type="project" value="TreeGrafter"/>
</dbReference>
<evidence type="ECO:0000313" key="9">
    <source>
        <dbReference type="Proteomes" id="UP001345219"/>
    </source>
</evidence>
<keyword evidence="9" id="KW-1185">Reference proteome</keyword>
<feature type="domain" description="Protein kinase" evidence="7">
    <location>
        <begin position="27"/>
        <end position="126"/>
    </location>
</feature>
<dbReference type="PANTHER" id="PTHR24057">
    <property type="entry name" value="GLYCOGEN SYNTHASE KINASE-3 ALPHA"/>
    <property type="match status" value="1"/>
</dbReference>
<keyword evidence="2" id="KW-0723">Serine/threonine-protein kinase</keyword>
<protein>
    <recommendedName>
        <fullName evidence="7">Protein kinase domain-containing protein</fullName>
    </recommendedName>
</protein>
<dbReference type="EMBL" id="JAXIOK010000023">
    <property type="protein sequence ID" value="KAK4742152.1"/>
    <property type="molecule type" value="Genomic_DNA"/>
</dbReference>
<sequence>MQLDVSCPNKLDEPCSTEICSDVEGDYIGEHVVGIGSFGVVFQAICRETREMVANKKVLIDKRYKNRELQIMQVLDHPNIVALKSSFFSTDKEELYLNLVLEHKGRFKSVYLQKQLILFAYFSNIG</sequence>
<dbReference type="InterPro" id="IPR011009">
    <property type="entry name" value="Kinase-like_dom_sf"/>
</dbReference>
<keyword evidence="5" id="KW-0418">Kinase</keyword>
<evidence type="ECO:0000256" key="5">
    <source>
        <dbReference type="ARBA" id="ARBA00022777"/>
    </source>
</evidence>
<dbReference type="PROSITE" id="PS50011">
    <property type="entry name" value="PROTEIN_KINASE_DOM"/>
    <property type="match status" value="1"/>
</dbReference>
<reference evidence="8 9" key="1">
    <citation type="journal article" date="2023" name="Hortic Res">
        <title>Pangenome of water caltrop reveals structural variations and asymmetric subgenome divergence after allopolyploidization.</title>
        <authorList>
            <person name="Zhang X."/>
            <person name="Chen Y."/>
            <person name="Wang L."/>
            <person name="Yuan Y."/>
            <person name="Fang M."/>
            <person name="Shi L."/>
            <person name="Lu R."/>
            <person name="Comes H.P."/>
            <person name="Ma Y."/>
            <person name="Chen Y."/>
            <person name="Huang G."/>
            <person name="Zhou Y."/>
            <person name="Zheng Z."/>
            <person name="Qiu Y."/>
        </authorList>
    </citation>
    <scope>NUCLEOTIDE SEQUENCE [LARGE SCALE GENOMIC DNA]</scope>
    <source>
        <tissue evidence="8">Roots</tissue>
    </source>
</reference>
<proteinExistence type="inferred from homology"/>
<dbReference type="InterPro" id="IPR050591">
    <property type="entry name" value="GSK-3"/>
</dbReference>